<evidence type="ECO:0000259" key="10">
    <source>
        <dbReference type="PROSITE" id="PS52029"/>
    </source>
</evidence>
<evidence type="ECO:0000256" key="5">
    <source>
        <dbReference type="ARBA" id="ARBA00023315"/>
    </source>
</evidence>
<dbReference type="RefSeq" id="WP_205357306.1">
    <property type="nucleotide sequence ID" value="NZ_JADKYB010000006.1"/>
</dbReference>
<proteinExistence type="predicted"/>
<comment type="pathway">
    <text evidence="1 7">Cell wall biogenesis; peptidoglycan biosynthesis.</text>
</comment>
<dbReference type="Gene3D" id="2.60.40.3710">
    <property type="match status" value="1"/>
</dbReference>
<evidence type="ECO:0000313" key="11">
    <source>
        <dbReference type="EMBL" id="MBM9505437.1"/>
    </source>
</evidence>
<keyword evidence="5" id="KW-0012">Acyltransferase</keyword>
<feature type="compositionally biased region" description="Basic and acidic residues" evidence="8">
    <location>
        <begin position="433"/>
        <end position="449"/>
    </location>
</feature>
<evidence type="ECO:0000256" key="8">
    <source>
        <dbReference type="SAM" id="MobiDB-lite"/>
    </source>
</evidence>
<dbReference type="Gene3D" id="2.40.440.10">
    <property type="entry name" value="L,D-transpeptidase catalytic domain-like"/>
    <property type="match status" value="1"/>
</dbReference>
<protein>
    <submittedName>
        <fullName evidence="11">L,D-transpeptidase family protein</fullName>
    </submittedName>
</protein>
<evidence type="ECO:0000256" key="1">
    <source>
        <dbReference type="ARBA" id="ARBA00004752"/>
    </source>
</evidence>
<dbReference type="InterPro" id="IPR041280">
    <property type="entry name" value="Big_10"/>
</dbReference>
<dbReference type="Proteomes" id="UP000749040">
    <property type="component" value="Unassembled WGS sequence"/>
</dbReference>
<evidence type="ECO:0000256" key="4">
    <source>
        <dbReference type="ARBA" id="ARBA00022984"/>
    </source>
</evidence>
<dbReference type="InterPro" id="IPR005490">
    <property type="entry name" value="LD_TPept_cat_dom"/>
</dbReference>
<evidence type="ECO:0000256" key="9">
    <source>
        <dbReference type="SAM" id="SignalP"/>
    </source>
</evidence>
<keyword evidence="2" id="KW-0808">Transferase</keyword>
<gene>
    <name evidence="11" type="ORF">ITX44_12940</name>
</gene>
<dbReference type="InterPro" id="IPR038063">
    <property type="entry name" value="Transpep_catalytic_dom"/>
</dbReference>
<keyword evidence="3 7" id="KW-0133">Cell shape</keyword>
<evidence type="ECO:0000256" key="3">
    <source>
        <dbReference type="ARBA" id="ARBA00022960"/>
    </source>
</evidence>
<comment type="caution">
    <text evidence="11">The sequence shown here is derived from an EMBL/GenBank/DDBJ whole genome shotgun (WGS) entry which is preliminary data.</text>
</comment>
<reference evidence="11 12" key="1">
    <citation type="submission" date="2021-01" db="EMBL/GenBank/DDBJ databases">
        <title>Streptomyces acididurans sp. nov., isolated from a peat swamp forest soil.</title>
        <authorList>
            <person name="Chantavorakit T."/>
            <person name="Duangmal K."/>
        </authorList>
    </citation>
    <scope>NUCLEOTIDE SEQUENCE [LARGE SCALE GENOMIC DNA]</scope>
    <source>
        <strain evidence="11 12">KK5PA1</strain>
    </source>
</reference>
<dbReference type="Gene3D" id="2.60.40.3780">
    <property type="match status" value="1"/>
</dbReference>
<evidence type="ECO:0000256" key="2">
    <source>
        <dbReference type="ARBA" id="ARBA00022679"/>
    </source>
</evidence>
<dbReference type="SUPFAM" id="SSF141523">
    <property type="entry name" value="L,D-transpeptidase catalytic domain-like"/>
    <property type="match status" value="1"/>
</dbReference>
<dbReference type="PANTHER" id="PTHR30582">
    <property type="entry name" value="L,D-TRANSPEPTIDASE"/>
    <property type="match status" value="1"/>
</dbReference>
<accession>A0ABS2TQT9</accession>
<feature type="region of interest" description="Disordered" evidence="8">
    <location>
        <begin position="400"/>
        <end position="449"/>
    </location>
</feature>
<feature type="chain" id="PRO_5046346014" evidence="9">
    <location>
        <begin position="34"/>
        <end position="449"/>
    </location>
</feature>
<feature type="domain" description="L,D-TPase catalytic" evidence="10">
    <location>
        <begin position="246"/>
        <end position="371"/>
    </location>
</feature>
<dbReference type="EMBL" id="JADKYB010000006">
    <property type="protein sequence ID" value="MBM9505437.1"/>
    <property type="molecule type" value="Genomic_DNA"/>
</dbReference>
<evidence type="ECO:0000256" key="6">
    <source>
        <dbReference type="ARBA" id="ARBA00023316"/>
    </source>
</evidence>
<dbReference type="InterPro" id="IPR050979">
    <property type="entry name" value="LD-transpeptidase"/>
</dbReference>
<name>A0ABS2TQT9_9ACTN</name>
<dbReference type="PANTHER" id="PTHR30582:SF2">
    <property type="entry name" value="L,D-TRANSPEPTIDASE YCIB-RELATED"/>
    <property type="match status" value="1"/>
</dbReference>
<dbReference type="CDD" id="cd16913">
    <property type="entry name" value="YkuD_like"/>
    <property type="match status" value="1"/>
</dbReference>
<keyword evidence="9" id="KW-0732">Signal</keyword>
<evidence type="ECO:0000256" key="7">
    <source>
        <dbReference type="PROSITE-ProRule" id="PRU01373"/>
    </source>
</evidence>
<dbReference type="Pfam" id="PF03734">
    <property type="entry name" value="YkuD"/>
    <property type="match status" value="1"/>
</dbReference>
<keyword evidence="12" id="KW-1185">Reference proteome</keyword>
<feature type="signal peptide" evidence="9">
    <location>
        <begin position="1"/>
        <end position="33"/>
    </location>
</feature>
<dbReference type="PROSITE" id="PS52029">
    <property type="entry name" value="LD_TPASE"/>
    <property type="match status" value="1"/>
</dbReference>
<dbReference type="Pfam" id="PF17964">
    <property type="entry name" value="Big_10"/>
    <property type="match status" value="1"/>
</dbReference>
<keyword evidence="6 7" id="KW-0961">Cell wall biogenesis/degradation</keyword>
<sequence>MSHSSIANRRRRMTVLRCALMLAPLAAALSACNDGNPLAASPYDAQATIAYGTSSGGKADPNKPLEITLKDDGAKITDVTATDASGRWVRGELSADGRRWHSTAPLAAGVHYTVRVSTEDSDGHPGRKVSGFDTTSVRGAGLHVTFGPKGGTYGVGQPVTATLSAPVKDPAARAAVESNLHVTSAPQAAQGSWYWVDDKTLHYRPSQYWPAHATITASSTLSGVLVKNGLYGSADKPLTVHTGDRIEAITDAGSHEMTFKDDGKVVRTMPVTTGKPGFDTRNGTKVVLEKEQFVQMRSATVGIAAGSSDSYDLPVYWAVRVTWSGEYVHAAPWSQGSQGYANVSHGCTGMSTANAEWLFEHVQPGDIVKVVNSDGPTMTPFDNGFGDWNLTWSQWKQGSALAGGGGGVTPKLPAPGSGSDSGGGQTSIGDQEQEPHLPSDPARLRPEAA</sequence>
<keyword evidence="4 7" id="KW-0573">Peptidoglycan synthesis</keyword>
<evidence type="ECO:0000313" key="12">
    <source>
        <dbReference type="Proteomes" id="UP000749040"/>
    </source>
</evidence>
<organism evidence="11 12">
    <name type="scientific">Actinacidiphila acididurans</name>
    <dbReference type="NCBI Taxonomy" id="2784346"/>
    <lineage>
        <taxon>Bacteria</taxon>
        <taxon>Bacillati</taxon>
        <taxon>Actinomycetota</taxon>
        <taxon>Actinomycetes</taxon>
        <taxon>Kitasatosporales</taxon>
        <taxon>Streptomycetaceae</taxon>
        <taxon>Actinacidiphila</taxon>
    </lineage>
</organism>
<feature type="active site" description="Nucleophile" evidence="7">
    <location>
        <position position="347"/>
    </location>
</feature>
<feature type="active site" description="Proton donor/acceptor" evidence="7">
    <location>
        <position position="329"/>
    </location>
</feature>